<keyword evidence="1" id="KW-0812">Transmembrane</keyword>
<sequence length="226" mass="25117">MEDFERAALLEAVHQWYAERFGIARFSFGPSRVLFYDRILQDELEGDDPLYELDPALWTEPNLWLNLFWSLVWGAGLTALTMVLLGFWSWSVLLWLGASIGLLAVFPCVMMQATRTAVVIEGDQQGSGQDDVSVTAETVRQVALAHMGRGFGRWLVHCLVDAALVVQWASFTRGVARLVAEEYASGKGGAVSREHLPLREKRGAALAEKIVAAMDGDGLKRLVCRY</sequence>
<accession>A0A6N6N468</accession>
<dbReference type="AlphaFoldDB" id="A0A6N6N468"/>
<feature type="transmembrane region" description="Helical" evidence="1">
    <location>
        <begin position="63"/>
        <end position="85"/>
    </location>
</feature>
<keyword evidence="1" id="KW-1133">Transmembrane helix</keyword>
<reference evidence="2 3" key="1">
    <citation type="journal article" date="2017" name="Int. J. Syst. Evol. Microbiol.">
        <title>Desulfovibrio senegalensis sp. nov., a mesophilic sulfate reducer isolated from marine sediment.</title>
        <authorList>
            <person name="Thioye A."/>
            <person name="Gam Z.B.A."/>
            <person name="Mbengue M."/>
            <person name="Cayol J.L."/>
            <person name="Joseph-Bartoli M."/>
            <person name="Toure-Kane C."/>
            <person name="Labat M."/>
        </authorList>
    </citation>
    <scope>NUCLEOTIDE SEQUENCE [LARGE SCALE GENOMIC DNA]</scope>
    <source>
        <strain evidence="2 3">DSM 101509</strain>
    </source>
</reference>
<evidence type="ECO:0000313" key="3">
    <source>
        <dbReference type="Proteomes" id="UP000438699"/>
    </source>
</evidence>
<protein>
    <submittedName>
        <fullName evidence="2">Uncharacterized protein</fullName>
    </submittedName>
</protein>
<organism evidence="2 3">
    <name type="scientific">Pseudodesulfovibrio senegalensis</name>
    <dbReference type="NCBI Taxonomy" id="1721087"/>
    <lineage>
        <taxon>Bacteria</taxon>
        <taxon>Pseudomonadati</taxon>
        <taxon>Thermodesulfobacteriota</taxon>
        <taxon>Desulfovibrionia</taxon>
        <taxon>Desulfovibrionales</taxon>
        <taxon>Desulfovibrionaceae</taxon>
    </lineage>
</organism>
<name>A0A6N6N468_9BACT</name>
<dbReference type="Proteomes" id="UP000438699">
    <property type="component" value="Unassembled WGS sequence"/>
</dbReference>
<dbReference type="OrthoDB" id="9850035at2"/>
<proteinExistence type="predicted"/>
<keyword evidence="3" id="KW-1185">Reference proteome</keyword>
<evidence type="ECO:0000256" key="1">
    <source>
        <dbReference type="SAM" id="Phobius"/>
    </source>
</evidence>
<feature type="transmembrane region" description="Helical" evidence="1">
    <location>
        <begin position="92"/>
        <end position="113"/>
    </location>
</feature>
<evidence type="ECO:0000313" key="2">
    <source>
        <dbReference type="EMBL" id="KAB1441883.1"/>
    </source>
</evidence>
<keyword evidence="1" id="KW-0472">Membrane</keyword>
<dbReference type="EMBL" id="WAIE01000003">
    <property type="protein sequence ID" value="KAB1441883.1"/>
    <property type="molecule type" value="Genomic_DNA"/>
</dbReference>
<gene>
    <name evidence="2" type="ORF">F8A88_09880</name>
</gene>
<comment type="caution">
    <text evidence="2">The sequence shown here is derived from an EMBL/GenBank/DDBJ whole genome shotgun (WGS) entry which is preliminary data.</text>
</comment>
<dbReference type="RefSeq" id="WP_151150975.1">
    <property type="nucleotide sequence ID" value="NZ_WAIE01000003.1"/>
</dbReference>